<feature type="compositionally biased region" description="Pro residues" evidence="1">
    <location>
        <begin position="127"/>
        <end position="138"/>
    </location>
</feature>
<organism evidence="2">
    <name type="scientific">Cladocopium goreaui</name>
    <dbReference type="NCBI Taxonomy" id="2562237"/>
    <lineage>
        <taxon>Eukaryota</taxon>
        <taxon>Sar</taxon>
        <taxon>Alveolata</taxon>
        <taxon>Dinophyceae</taxon>
        <taxon>Suessiales</taxon>
        <taxon>Symbiodiniaceae</taxon>
        <taxon>Cladocopium</taxon>
    </lineage>
</organism>
<accession>A0A9P1G2Y0</accession>
<evidence type="ECO:0000313" key="4">
    <source>
        <dbReference type="Proteomes" id="UP001152797"/>
    </source>
</evidence>
<dbReference type="EMBL" id="CAMXCT020002358">
    <property type="protein sequence ID" value="CAL1150971.1"/>
    <property type="molecule type" value="Genomic_DNA"/>
</dbReference>
<evidence type="ECO:0000313" key="2">
    <source>
        <dbReference type="EMBL" id="CAI3997596.1"/>
    </source>
</evidence>
<protein>
    <submittedName>
        <fullName evidence="2">Uncharacterized protein</fullName>
    </submittedName>
</protein>
<dbReference type="EMBL" id="CAMXCT030002358">
    <property type="protein sequence ID" value="CAL4784908.1"/>
    <property type="molecule type" value="Genomic_DNA"/>
</dbReference>
<evidence type="ECO:0000313" key="3">
    <source>
        <dbReference type="EMBL" id="CAL1150971.1"/>
    </source>
</evidence>
<gene>
    <name evidence="2" type="ORF">C1SCF055_LOCUS23966</name>
</gene>
<feature type="region of interest" description="Disordered" evidence="1">
    <location>
        <begin position="933"/>
        <end position="980"/>
    </location>
</feature>
<proteinExistence type="predicted"/>
<dbReference type="AlphaFoldDB" id="A0A9P1G2Y0"/>
<dbReference type="Proteomes" id="UP001152797">
    <property type="component" value="Unassembled WGS sequence"/>
</dbReference>
<feature type="non-terminal residue" evidence="2">
    <location>
        <position position="1065"/>
    </location>
</feature>
<reference evidence="3" key="2">
    <citation type="submission" date="2024-04" db="EMBL/GenBank/DDBJ databases">
        <authorList>
            <person name="Chen Y."/>
            <person name="Shah S."/>
            <person name="Dougan E. K."/>
            <person name="Thang M."/>
            <person name="Chan C."/>
        </authorList>
    </citation>
    <scope>NUCLEOTIDE SEQUENCE [LARGE SCALE GENOMIC DNA]</scope>
</reference>
<comment type="caution">
    <text evidence="2">The sequence shown here is derived from an EMBL/GenBank/DDBJ whole genome shotgun (WGS) entry which is preliminary data.</text>
</comment>
<dbReference type="EMBL" id="CAMXCT010002358">
    <property type="protein sequence ID" value="CAI3997596.1"/>
    <property type="molecule type" value="Genomic_DNA"/>
</dbReference>
<feature type="region of interest" description="Disordered" evidence="1">
    <location>
        <begin position="117"/>
        <end position="138"/>
    </location>
</feature>
<feature type="non-terminal residue" evidence="2">
    <location>
        <position position="1"/>
    </location>
</feature>
<evidence type="ECO:0000256" key="1">
    <source>
        <dbReference type="SAM" id="MobiDB-lite"/>
    </source>
</evidence>
<name>A0A9P1G2Y0_9DINO</name>
<sequence length="1065" mass="117780">YDADFYVGKDLVDLGLQGDQCQGDFARFVQQQHSDAFAKLKTMKPTSKRAVPSKVPAEVLACKVIRLPQHEVLEQIDAWKLTIPDGADDLDIRAILARAMAGKPPLVAPATGALVSADSKQPEVPKGEPPPLPPPASPPLDTFQCEGCHEHVDMNCKSVLPLWCQACFDKELAARQRKCANCQNAVGSSNENLCPDCRQAHAEMQEHMPEVAEALPQLMALAAAAECSGVQFQAATVEHAAPERGWVKLSRESEMNWFARVQAVLDGSAKMSRSTYHHRWKNEFSDHDKQRFRQQMFQRQHPDLPAPAKAPEIEPLVAAASAPDESSFGSDMLHIDEDHAQSQCLIFCASPLIFGLSFTFPFYISITWKDYSAETLLQEYGDISATHEVRLQHDQQRWELYGKFLLLLQAGKVKRTDLDAGGCLESLHMSRKKLNQVKIHVGSGGVPATCPAPFRTGRSPALKMTEHERRDLLRYIEYMAKTGQGLSVPQCQQAVTILQMEKQGIFEHGLSAGEALARVEEMGHIYDVSAAWRAFKDWVKATCPKTSWLEVRNLRSRTLPEHSSCTPAVVTQAINRLEDLLVEIGIMDESKTIIPTEARRLVCTDEKGFSQRTDSTYRAVVPKGSKAVGQKPETGWEHITLCSFLPLAGSSYPVGIVCPNKRVHPDFSVACPGAYFWGNEGGSNTSESFAYFVQECFGKVAREQHHIPEDNALCLVLDSGGGSLLHLSVGLVQVCLKLNIRLFYLPSYTTRCLMALDQNAHQSMSDSWKKFKQHWSSKNEKLSLLGALRAIHSFLPTSLSEKMAEISWRRIGVASGQQWDRNILFVERAAEIFSTVRTEEAQQTSTTALAILQNVSPSKSKCTGCGQMLASNMKLCFTCGKPNDAYKEEDYKVHKSGWRSGWKNNPTFEPPAVSEKEKELLNQVDDLTLALRKRKSKAESAEIPGGQGEPVPQPAAKQSKTSGATQEPAHEPAPCPEEEIDIGNDEGCVQYIVASFPACDSDTVQPVAEHYVASLKSKICKGNPLWSVFNKEVIKGGLLSSKAGRKGLAACEKRWRNEAAKERAK</sequence>
<feature type="compositionally biased region" description="Polar residues" evidence="1">
    <location>
        <begin position="956"/>
        <end position="965"/>
    </location>
</feature>
<keyword evidence="4" id="KW-1185">Reference proteome</keyword>
<reference evidence="2" key="1">
    <citation type="submission" date="2022-10" db="EMBL/GenBank/DDBJ databases">
        <authorList>
            <person name="Chen Y."/>
            <person name="Dougan E. K."/>
            <person name="Chan C."/>
            <person name="Rhodes N."/>
            <person name="Thang M."/>
        </authorList>
    </citation>
    <scope>NUCLEOTIDE SEQUENCE</scope>
</reference>